<name>A0A9P5Z1Q7_9AGAR</name>
<protein>
    <submittedName>
        <fullName evidence="2">Uncharacterized protein</fullName>
    </submittedName>
</protein>
<evidence type="ECO:0000313" key="3">
    <source>
        <dbReference type="Proteomes" id="UP000807469"/>
    </source>
</evidence>
<dbReference type="Proteomes" id="UP000807469">
    <property type="component" value="Unassembled WGS sequence"/>
</dbReference>
<feature type="region of interest" description="Disordered" evidence="1">
    <location>
        <begin position="21"/>
        <end position="64"/>
    </location>
</feature>
<comment type="caution">
    <text evidence="2">The sequence shown here is derived from an EMBL/GenBank/DDBJ whole genome shotgun (WGS) entry which is preliminary data.</text>
</comment>
<dbReference type="EMBL" id="MU155217">
    <property type="protein sequence ID" value="KAF9479231.1"/>
    <property type="molecule type" value="Genomic_DNA"/>
</dbReference>
<dbReference type="AlphaFoldDB" id="A0A9P5Z1Q7"/>
<proteinExistence type="predicted"/>
<evidence type="ECO:0000313" key="2">
    <source>
        <dbReference type="EMBL" id="KAF9479231.1"/>
    </source>
</evidence>
<feature type="compositionally biased region" description="Polar residues" evidence="1">
    <location>
        <begin position="21"/>
        <end position="35"/>
    </location>
</feature>
<reference evidence="2" key="1">
    <citation type="submission" date="2020-11" db="EMBL/GenBank/DDBJ databases">
        <authorList>
            <consortium name="DOE Joint Genome Institute"/>
            <person name="Ahrendt S."/>
            <person name="Riley R."/>
            <person name="Andreopoulos W."/>
            <person name="Labutti K."/>
            <person name="Pangilinan J."/>
            <person name="Ruiz-Duenas F.J."/>
            <person name="Barrasa J.M."/>
            <person name="Sanchez-Garcia M."/>
            <person name="Camarero S."/>
            <person name="Miyauchi S."/>
            <person name="Serrano A."/>
            <person name="Linde D."/>
            <person name="Babiker R."/>
            <person name="Drula E."/>
            <person name="Ayuso-Fernandez I."/>
            <person name="Pacheco R."/>
            <person name="Padilla G."/>
            <person name="Ferreira P."/>
            <person name="Barriuso J."/>
            <person name="Kellner H."/>
            <person name="Castanera R."/>
            <person name="Alfaro M."/>
            <person name="Ramirez L."/>
            <person name="Pisabarro A.G."/>
            <person name="Kuo A."/>
            <person name="Tritt A."/>
            <person name="Lipzen A."/>
            <person name="He G."/>
            <person name="Yan M."/>
            <person name="Ng V."/>
            <person name="Cullen D."/>
            <person name="Martin F."/>
            <person name="Rosso M.-N."/>
            <person name="Henrissat B."/>
            <person name="Hibbett D."/>
            <person name="Martinez A.T."/>
            <person name="Grigoriev I.V."/>
        </authorList>
    </citation>
    <scope>NUCLEOTIDE SEQUENCE</scope>
    <source>
        <strain evidence="2">CIRM-BRFM 674</strain>
    </source>
</reference>
<evidence type="ECO:0000256" key="1">
    <source>
        <dbReference type="SAM" id="MobiDB-lite"/>
    </source>
</evidence>
<organism evidence="2 3">
    <name type="scientific">Pholiota conissans</name>
    <dbReference type="NCBI Taxonomy" id="109636"/>
    <lineage>
        <taxon>Eukaryota</taxon>
        <taxon>Fungi</taxon>
        <taxon>Dikarya</taxon>
        <taxon>Basidiomycota</taxon>
        <taxon>Agaricomycotina</taxon>
        <taxon>Agaricomycetes</taxon>
        <taxon>Agaricomycetidae</taxon>
        <taxon>Agaricales</taxon>
        <taxon>Agaricineae</taxon>
        <taxon>Strophariaceae</taxon>
        <taxon>Pholiota</taxon>
    </lineage>
</organism>
<accession>A0A9P5Z1Q7</accession>
<gene>
    <name evidence="2" type="ORF">BDN70DRAFT_701455</name>
</gene>
<sequence length="157" mass="16408">MGASISAPSLRVDDSIASTQVGLPCSPSRSCTSNLRPVPPRTLAHPHRRPAPTSHSRPSALHPFTPPPYLSPSMILCSPFLNGPPLCLPSSSSSPSLNDHSISAAAATAYPPPSPAALTSNSCSSTLRSRGRCHSCEWNGISTTPMGTVIRRRSVMA</sequence>
<keyword evidence="3" id="KW-1185">Reference proteome</keyword>